<feature type="transmembrane region" description="Helical" evidence="1">
    <location>
        <begin position="89"/>
        <end position="116"/>
    </location>
</feature>
<proteinExistence type="predicted"/>
<feature type="transmembrane region" description="Helical" evidence="1">
    <location>
        <begin position="32"/>
        <end position="52"/>
    </location>
</feature>
<dbReference type="EMBL" id="FWFU01000003">
    <property type="protein sequence ID" value="SLN46154.1"/>
    <property type="molecule type" value="Genomic_DNA"/>
</dbReference>
<sequence>MVKWNRRIDQLKWGTRKMTTDETRTWTLVRTLGPSAVGAGLFLAFAPVHLLVSEDVSVAIAALTLALIGGTYIGFGASDGATRIFWMELGVAIFYAIMALAGLLWSPLALPLGLAAHAVWDLLHHNGAFGAPVPKWYIPFCVVFDLLAAAFFLVLYLE</sequence>
<name>A0A1X6ZBI3_9RHOB</name>
<accession>A0A1X6ZBI3</accession>
<keyword evidence="1" id="KW-0812">Transmembrane</keyword>
<keyword evidence="3" id="KW-1185">Reference proteome</keyword>
<protein>
    <submittedName>
        <fullName evidence="2">Uncharacterized protein</fullName>
    </submittedName>
</protein>
<reference evidence="2 3" key="1">
    <citation type="submission" date="2017-03" db="EMBL/GenBank/DDBJ databases">
        <authorList>
            <person name="Afonso C.L."/>
            <person name="Miller P.J."/>
            <person name="Scott M.A."/>
            <person name="Spackman E."/>
            <person name="Goraichik I."/>
            <person name="Dimitrov K.M."/>
            <person name="Suarez D.L."/>
            <person name="Swayne D.E."/>
        </authorList>
    </citation>
    <scope>NUCLEOTIDE SEQUENCE [LARGE SCALE GENOMIC DNA]</scope>
    <source>
        <strain evidence="2 3">CECT 8110</strain>
    </source>
</reference>
<feature type="transmembrane region" description="Helical" evidence="1">
    <location>
        <begin position="136"/>
        <end position="157"/>
    </location>
</feature>
<organism evidence="2 3">
    <name type="scientific">Roseovarius halotolerans</name>
    <dbReference type="NCBI Taxonomy" id="505353"/>
    <lineage>
        <taxon>Bacteria</taxon>
        <taxon>Pseudomonadati</taxon>
        <taxon>Pseudomonadota</taxon>
        <taxon>Alphaproteobacteria</taxon>
        <taxon>Rhodobacterales</taxon>
        <taxon>Roseobacteraceae</taxon>
        <taxon>Roseovarius</taxon>
    </lineage>
</organism>
<keyword evidence="1" id="KW-1133">Transmembrane helix</keyword>
<keyword evidence="1" id="KW-0472">Membrane</keyword>
<feature type="transmembrane region" description="Helical" evidence="1">
    <location>
        <begin position="58"/>
        <end position="77"/>
    </location>
</feature>
<dbReference type="Proteomes" id="UP000193207">
    <property type="component" value="Unassembled WGS sequence"/>
</dbReference>
<evidence type="ECO:0000313" key="3">
    <source>
        <dbReference type="Proteomes" id="UP000193207"/>
    </source>
</evidence>
<evidence type="ECO:0000313" key="2">
    <source>
        <dbReference type="EMBL" id="SLN46154.1"/>
    </source>
</evidence>
<gene>
    <name evidence="2" type="ORF">ROH8110_02460</name>
</gene>
<dbReference type="AlphaFoldDB" id="A0A1X6ZBI3"/>
<evidence type="ECO:0000256" key="1">
    <source>
        <dbReference type="SAM" id="Phobius"/>
    </source>
</evidence>